<proteinExistence type="predicted"/>
<dbReference type="PROSITE" id="PS00211">
    <property type="entry name" value="ABC_TRANSPORTER_1"/>
    <property type="match status" value="1"/>
</dbReference>
<dbReference type="Pfam" id="PF00005">
    <property type="entry name" value="ABC_tran"/>
    <property type="match status" value="1"/>
</dbReference>
<dbReference type="GO" id="GO:0005524">
    <property type="term" value="F:ATP binding"/>
    <property type="evidence" value="ECO:0007669"/>
    <property type="project" value="UniProtKB-KW"/>
</dbReference>
<dbReference type="InterPro" id="IPR027417">
    <property type="entry name" value="P-loop_NTPase"/>
</dbReference>
<organism evidence="4 5">
    <name type="scientific">Marinicella pacifica</name>
    <dbReference type="NCBI Taxonomy" id="1171543"/>
    <lineage>
        <taxon>Bacteria</taxon>
        <taxon>Pseudomonadati</taxon>
        <taxon>Pseudomonadota</taxon>
        <taxon>Gammaproteobacteria</taxon>
        <taxon>Lysobacterales</taxon>
        <taxon>Marinicellaceae</taxon>
        <taxon>Marinicella</taxon>
    </lineage>
</organism>
<dbReference type="PROSITE" id="PS50893">
    <property type="entry name" value="ABC_TRANSPORTER_2"/>
    <property type="match status" value="1"/>
</dbReference>
<dbReference type="PANTHER" id="PTHR43582">
    <property type="entry name" value="LINEARMYCIN RESISTANCE ATP-BINDING PROTEIN LNRL"/>
    <property type="match status" value="1"/>
</dbReference>
<dbReference type="PANTHER" id="PTHR43582:SF2">
    <property type="entry name" value="LINEARMYCIN RESISTANCE ATP-BINDING PROTEIN LNRL"/>
    <property type="match status" value="1"/>
</dbReference>
<dbReference type="RefSeq" id="WP_188364262.1">
    <property type="nucleotide sequence ID" value="NZ_BAABJF010000032.1"/>
</dbReference>
<feature type="domain" description="ABC transporter" evidence="3">
    <location>
        <begin position="2"/>
        <end position="232"/>
    </location>
</feature>
<evidence type="ECO:0000256" key="2">
    <source>
        <dbReference type="ARBA" id="ARBA00022840"/>
    </source>
</evidence>
<evidence type="ECO:0000313" key="4">
    <source>
        <dbReference type="EMBL" id="GGF88207.1"/>
    </source>
</evidence>
<reference evidence="4" key="2">
    <citation type="submission" date="2020-09" db="EMBL/GenBank/DDBJ databases">
        <authorList>
            <person name="Sun Q."/>
            <person name="Zhou Y."/>
        </authorList>
    </citation>
    <scope>NUCLEOTIDE SEQUENCE</scope>
    <source>
        <strain evidence="4">CGMCC 1.12181</strain>
    </source>
</reference>
<accession>A0A917CGP7</accession>
<evidence type="ECO:0000256" key="1">
    <source>
        <dbReference type="ARBA" id="ARBA00022741"/>
    </source>
</evidence>
<dbReference type="InterPro" id="IPR017871">
    <property type="entry name" value="ABC_transporter-like_CS"/>
</dbReference>
<comment type="caution">
    <text evidence="4">The sequence shown here is derived from an EMBL/GenBank/DDBJ whole genome shotgun (WGS) entry which is preliminary data.</text>
</comment>
<dbReference type="SUPFAM" id="SSF52540">
    <property type="entry name" value="P-loop containing nucleoside triphosphate hydrolases"/>
    <property type="match status" value="1"/>
</dbReference>
<evidence type="ECO:0000313" key="5">
    <source>
        <dbReference type="Proteomes" id="UP000605253"/>
    </source>
</evidence>
<sequence>MLRVVQISKHFGQIKAVNQVSFEVKAGEIYGLLGPNGAGKSTTIRCLSGLTVPDEGECLINGYSIHSEPIKAKQHLGLVPQDLALYQDLSAHENLQFWGRAYGLSGQVLKERQATVLEQVGLDKRAKEPVKNFSGGMKRRLNFACGMIHQPKALLLDEPTVGVDPQSREHLLNAIESLKQQGTAVLYTTHYMQEAERLCDRVGIIDQGKIIAQGSVAELRKQMDEKDLITLEGQFDEADKTKVADFEVIECSPQQMRLMAVNASGHLSELLARFQPQQIHQASVQQANLESLFIKLTGRELRD</sequence>
<dbReference type="AlphaFoldDB" id="A0A917CGP7"/>
<name>A0A917CGP7_9GAMM</name>
<dbReference type="SMART" id="SM00382">
    <property type="entry name" value="AAA"/>
    <property type="match status" value="1"/>
</dbReference>
<evidence type="ECO:0000259" key="3">
    <source>
        <dbReference type="PROSITE" id="PS50893"/>
    </source>
</evidence>
<reference evidence="4" key="1">
    <citation type="journal article" date="2014" name="Int. J. Syst. Evol. Microbiol.">
        <title>Complete genome sequence of Corynebacterium casei LMG S-19264T (=DSM 44701T), isolated from a smear-ripened cheese.</title>
        <authorList>
            <consortium name="US DOE Joint Genome Institute (JGI-PGF)"/>
            <person name="Walter F."/>
            <person name="Albersmeier A."/>
            <person name="Kalinowski J."/>
            <person name="Ruckert C."/>
        </authorList>
    </citation>
    <scope>NUCLEOTIDE SEQUENCE</scope>
    <source>
        <strain evidence="4">CGMCC 1.12181</strain>
    </source>
</reference>
<keyword evidence="1" id="KW-0547">Nucleotide-binding</keyword>
<keyword evidence="5" id="KW-1185">Reference proteome</keyword>
<dbReference type="InterPro" id="IPR003593">
    <property type="entry name" value="AAA+_ATPase"/>
</dbReference>
<gene>
    <name evidence="4" type="primary">yfiL</name>
    <name evidence="4" type="ORF">GCM10011365_06700</name>
</gene>
<dbReference type="InterPro" id="IPR003439">
    <property type="entry name" value="ABC_transporter-like_ATP-bd"/>
</dbReference>
<dbReference type="EMBL" id="BMEO01000002">
    <property type="protein sequence ID" value="GGF88207.1"/>
    <property type="molecule type" value="Genomic_DNA"/>
</dbReference>
<protein>
    <submittedName>
        <fullName evidence="4">ABC transporter ATP-binding protein YfiL</fullName>
    </submittedName>
</protein>
<dbReference type="GO" id="GO:0016887">
    <property type="term" value="F:ATP hydrolysis activity"/>
    <property type="evidence" value="ECO:0007669"/>
    <property type="project" value="InterPro"/>
</dbReference>
<dbReference type="Gene3D" id="3.40.50.300">
    <property type="entry name" value="P-loop containing nucleotide triphosphate hydrolases"/>
    <property type="match status" value="1"/>
</dbReference>
<dbReference type="Proteomes" id="UP000605253">
    <property type="component" value="Unassembled WGS sequence"/>
</dbReference>
<keyword evidence="2 4" id="KW-0067">ATP-binding</keyword>